<protein>
    <submittedName>
        <fullName evidence="2">Uncharacterized protein</fullName>
    </submittedName>
</protein>
<keyword evidence="3" id="KW-1185">Reference proteome</keyword>
<feature type="region of interest" description="Disordered" evidence="1">
    <location>
        <begin position="1"/>
        <end position="22"/>
    </location>
</feature>
<dbReference type="EMBL" id="JAKKPZ010000070">
    <property type="protein sequence ID" value="KAI1704255.1"/>
    <property type="molecule type" value="Genomic_DNA"/>
</dbReference>
<organism evidence="2 3">
    <name type="scientific">Ditylenchus destructor</name>
    <dbReference type="NCBI Taxonomy" id="166010"/>
    <lineage>
        <taxon>Eukaryota</taxon>
        <taxon>Metazoa</taxon>
        <taxon>Ecdysozoa</taxon>
        <taxon>Nematoda</taxon>
        <taxon>Chromadorea</taxon>
        <taxon>Rhabditida</taxon>
        <taxon>Tylenchina</taxon>
        <taxon>Tylenchomorpha</taxon>
        <taxon>Sphaerularioidea</taxon>
        <taxon>Anguinidae</taxon>
        <taxon>Anguininae</taxon>
        <taxon>Ditylenchus</taxon>
    </lineage>
</organism>
<gene>
    <name evidence="2" type="ORF">DdX_14375</name>
</gene>
<dbReference type="Proteomes" id="UP001201812">
    <property type="component" value="Unassembled WGS sequence"/>
</dbReference>
<sequence length="93" mass="10499">MRSCSAALTIPNGSSIRERSPTIPFPAPPSPHHFISCLLCVCVSIQRPLPTRMLRLFMPRHQREQTYPQASYSQEQPFFALCWLLFSSPAIGP</sequence>
<proteinExistence type="predicted"/>
<evidence type="ECO:0000256" key="1">
    <source>
        <dbReference type="SAM" id="MobiDB-lite"/>
    </source>
</evidence>
<reference evidence="2" key="1">
    <citation type="submission" date="2022-01" db="EMBL/GenBank/DDBJ databases">
        <title>Genome Sequence Resource for Two Populations of Ditylenchus destructor, the Migratory Endoparasitic Phytonematode.</title>
        <authorList>
            <person name="Zhang H."/>
            <person name="Lin R."/>
            <person name="Xie B."/>
        </authorList>
    </citation>
    <scope>NUCLEOTIDE SEQUENCE</scope>
    <source>
        <strain evidence="2">BazhouSP</strain>
    </source>
</reference>
<evidence type="ECO:0000313" key="2">
    <source>
        <dbReference type="EMBL" id="KAI1704255.1"/>
    </source>
</evidence>
<name>A0AAD4MWX9_9BILA</name>
<comment type="caution">
    <text evidence="2">The sequence shown here is derived from an EMBL/GenBank/DDBJ whole genome shotgun (WGS) entry which is preliminary data.</text>
</comment>
<evidence type="ECO:0000313" key="3">
    <source>
        <dbReference type="Proteomes" id="UP001201812"/>
    </source>
</evidence>
<dbReference type="AlphaFoldDB" id="A0AAD4MWX9"/>
<accession>A0AAD4MWX9</accession>